<evidence type="ECO:0000313" key="4">
    <source>
        <dbReference type="Proteomes" id="UP000717996"/>
    </source>
</evidence>
<dbReference type="InterPro" id="IPR011010">
    <property type="entry name" value="DNA_brk_join_enz"/>
</dbReference>
<dbReference type="SUPFAM" id="SSF56672">
    <property type="entry name" value="DNA/RNA polymerases"/>
    <property type="match status" value="1"/>
</dbReference>
<evidence type="ECO:0000256" key="1">
    <source>
        <dbReference type="ARBA" id="ARBA00023172"/>
    </source>
</evidence>
<dbReference type="EMBL" id="JAANIT010000289">
    <property type="protein sequence ID" value="KAG1549393.1"/>
    <property type="molecule type" value="Genomic_DNA"/>
</dbReference>
<dbReference type="InterPro" id="IPR013762">
    <property type="entry name" value="Integrase-like_cat_sf"/>
</dbReference>
<dbReference type="AlphaFoldDB" id="A0A9P6YIY8"/>
<dbReference type="Gene3D" id="3.30.70.270">
    <property type="match status" value="1"/>
</dbReference>
<feature type="region of interest" description="Disordered" evidence="2">
    <location>
        <begin position="423"/>
        <end position="444"/>
    </location>
</feature>
<dbReference type="Gene3D" id="1.10.443.10">
    <property type="entry name" value="Intergrase catalytic core"/>
    <property type="match status" value="1"/>
</dbReference>
<sequence length="748" mass="85063">MNKLNNSNREKVEQIIEGMSRKFSLDKSGDSYTGLPKVILDELENSSTIHLQKNIKEFTKNLPKELKRRTVDDLQGTNAIYKGDDRGSEKQFVHIMKGVGQLAVYSYATSRTTNTEVRSIAIKALRLPGSIKHLEEEPSSDKPLSLDKQDVDKIFLASYEQSMLRTAVGRRQNTFNQRGETFGKQQWNARGRGRGRLQQFSIQWRQQVLHQWPVSVITQGYQLQWNRTPRPLRYTPMEFTQEEQMAVDEAVQKFLSSGSVGRSPSQNKNYLSNFFAVQKPTKCRPILNCTKLNQYIHCHHFKMEGVPALREIIEKTDYICKIDLKDALQIPISRIWIECSSKNFLKNYEICLRTSQGNSSSLCLLLGRDLCTSQDERREDELYPTNDSSLRSTGISNQQGEEYINPEQSTIIPRFSIRYLTDVDSSSKGKNPKTGGKDSTTIENYKTSIMQVDSELDWENNSDDTGSRRSTSPCQIYAKGFSEGTLKFKPQLGISLPPEHNKPSRIDMVDKQCTSQERASDTIQAAKPRYHHLRRCIGFRLGSQFSVSTNRRLLDKKTAKIGIASQVEDIDCPVRVLKSLMDRTANIRMNLPKDHTIFLVDVEKIDQIGSVRPVTTVSWIQQVMQASGIDTSILKAHSLRKAASTWAVMHRHNIEQVKKLANWSNKSNTFEKYYLKPFSKFQESQSINNTIFSATESNTTSSEPETEATRVGTSMPSNLTVIGVEDGDEVVARPSTFNWISSLIFPSQ</sequence>
<reference evidence="3" key="1">
    <citation type="journal article" date="2020" name="Microb. Genom.">
        <title>Genetic diversity of clinical and environmental Mucorales isolates obtained from an investigation of mucormycosis cases among solid organ transplant recipients.</title>
        <authorList>
            <person name="Nguyen M.H."/>
            <person name="Kaul D."/>
            <person name="Muto C."/>
            <person name="Cheng S.J."/>
            <person name="Richter R.A."/>
            <person name="Bruno V.M."/>
            <person name="Liu G."/>
            <person name="Beyhan S."/>
            <person name="Sundermann A.J."/>
            <person name="Mounaud S."/>
            <person name="Pasculle A.W."/>
            <person name="Nierman W.C."/>
            <person name="Driscoll E."/>
            <person name="Cumbie R."/>
            <person name="Clancy C.J."/>
            <person name="Dupont C.L."/>
        </authorList>
    </citation>
    <scope>NUCLEOTIDE SEQUENCE</scope>
    <source>
        <strain evidence="3">GL16</strain>
    </source>
</reference>
<gene>
    <name evidence="3" type="ORF">G6F51_003082</name>
</gene>
<dbReference type="SUPFAM" id="SSF56349">
    <property type="entry name" value="DNA breaking-rejoining enzymes"/>
    <property type="match status" value="1"/>
</dbReference>
<dbReference type="GO" id="GO:0015074">
    <property type="term" value="P:DNA integration"/>
    <property type="evidence" value="ECO:0007669"/>
    <property type="project" value="InterPro"/>
</dbReference>
<dbReference type="GO" id="GO:0003677">
    <property type="term" value="F:DNA binding"/>
    <property type="evidence" value="ECO:0007669"/>
    <property type="project" value="InterPro"/>
</dbReference>
<protein>
    <recommendedName>
        <fullName evidence="5">Tyr recombinase domain-containing protein</fullName>
    </recommendedName>
</protein>
<keyword evidence="1" id="KW-0233">DNA recombination</keyword>
<dbReference type="OrthoDB" id="2267579at2759"/>
<evidence type="ECO:0000256" key="2">
    <source>
        <dbReference type="SAM" id="MobiDB-lite"/>
    </source>
</evidence>
<dbReference type="Gene3D" id="3.10.10.10">
    <property type="entry name" value="HIV Type 1 Reverse Transcriptase, subunit A, domain 1"/>
    <property type="match status" value="1"/>
</dbReference>
<organism evidence="3 4">
    <name type="scientific">Rhizopus oryzae</name>
    <name type="common">Mucormycosis agent</name>
    <name type="synonym">Rhizopus arrhizus var. delemar</name>
    <dbReference type="NCBI Taxonomy" id="64495"/>
    <lineage>
        <taxon>Eukaryota</taxon>
        <taxon>Fungi</taxon>
        <taxon>Fungi incertae sedis</taxon>
        <taxon>Mucoromycota</taxon>
        <taxon>Mucoromycotina</taxon>
        <taxon>Mucoromycetes</taxon>
        <taxon>Mucorales</taxon>
        <taxon>Mucorineae</taxon>
        <taxon>Rhizopodaceae</taxon>
        <taxon>Rhizopus</taxon>
    </lineage>
</organism>
<proteinExistence type="predicted"/>
<dbReference type="InterPro" id="IPR043502">
    <property type="entry name" value="DNA/RNA_pol_sf"/>
</dbReference>
<accession>A0A9P6YIY8</accession>
<dbReference type="Proteomes" id="UP000717996">
    <property type="component" value="Unassembled WGS sequence"/>
</dbReference>
<dbReference type="GO" id="GO:0006310">
    <property type="term" value="P:DNA recombination"/>
    <property type="evidence" value="ECO:0007669"/>
    <property type="project" value="UniProtKB-KW"/>
</dbReference>
<feature type="compositionally biased region" description="Polar residues" evidence="2">
    <location>
        <begin position="385"/>
        <end position="407"/>
    </location>
</feature>
<comment type="caution">
    <text evidence="3">The sequence shown here is derived from an EMBL/GenBank/DDBJ whole genome shotgun (WGS) entry which is preliminary data.</text>
</comment>
<evidence type="ECO:0008006" key="5">
    <source>
        <dbReference type="Google" id="ProtNLM"/>
    </source>
</evidence>
<evidence type="ECO:0000313" key="3">
    <source>
        <dbReference type="EMBL" id="KAG1549393.1"/>
    </source>
</evidence>
<dbReference type="InterPro" id="IPR043128">
    <property type="entry name" value="Rev_trsase/Diguanyl_cyclase"/>
</dbReference>
<feature type="region of interest" description="Disordered" evidence="2">
    <location>
        <begin position="453"/>
        <end position="472"/>
    </location>
</feature>
<name>A0A9P6YIY8_RHIOR</name>
<feature type="region of interest" description="Disordered" evidence="2">
    <location>
        <begin position="377"/>
        <end position="407"/>
    </location>
</feature>